<evidence type="ECO:0000256" key="7">
    <source>
        <dbReference type="ARBA" id="ARBA00023136"/>
    </source>
</evidence>
<dbReference type="EC" id="2.4.1.-" evidence="8"/>
<dbReference type="PANTHER" id="PTHR21645">
    <property type="entry name" value="GLYCOSYLTRANSFERASE FAMILY 92 PROTEIN"/>
    <property type="match status" value="1"/>
</dbReference>
<dbReference type="PANTHER" id="PTHR21645:SF22">
    <property type="entry name" value="GLYCOSYLTRANSFERASE FAMILY 92 PROTEIN"/>
    <property type="match status" value="1"/>
</dbReference>
<dbReference type="AlphaFoldDB" id="A0A4U8UVS9"/>
<evidence type="ECO:0000313" key="9">
    <source>
        <dbReference type="EMBL" id="TMS37476.1"/>
    </source>
</evidence>
<evidence type="ECO:0000256" key="1">
    <source>
        <dbReference type="ARBA" id="ARBA00004167"/>
    </source>
</evidence>
<evidence type="ECO:0000256" key="4">
    <source>
        <dbReference type="ARBA" id="ARBA00022679"/>
    </source>
</evidence>
<comment type="caution">
    <text evidence="9">The sequence shown here is derived from an EMBL/GenBank/DDBJ whole genome shotgun (WGS) entry which is preliminary data.</text>
</comment>
<dbReference type="InterPro" id="IPR008166">
    <property type="entry name" value="Glyco_transf_92"/>
</dbReference>
<keyword evidence="5" id="KW-0812">Transmembrane</keyword>
<keyword evidence="10" id="KW-1185">Reference proteome</keyword>
<gene>
    <name evidence="9" type="ORF">L596_004399</name>
</gene>
<evidence type="ECO:0000256" key="2">
    <source>
        <dbReference type="ARBA" id="ARBA00007647"/>
    </source>
</evidence>
<dbReference type="Pfam" id="PF01697">
    <property type="entry name" value="Glyco_transf_92"/>
    <property type="match status" value="1"/>
</dbReference>
<reference evidence="9 10" key="1">
    <citation type="journal article" date="2015" name="Genome Biol.">
        <title>Comparative genomics of Steinernema reveals deeply conserved gene regulatory networks.</title>
        <authorList>
            <person name="Dillman A.R."/>
            <person name="Macchietto M."/>
            <person name="Porter C.F."/>
            <person name="Rogers A."/>
            <person name="Williams B."/>
            <person name="Antoshechkin I."/>
            <person name="Lee M.M."/>
            <person name="Goodwin Z."/>
            <person name="Lu X."/>
            <person name="Lewis E.E."/>
            <person name="Goodrich-Blair H."/>
            <person name="Stock S.P."/>
            <person name="Adams B.J."/>
            <person name="Sternberg P.W."/>
            <person name="Mortazavi A."/>
        </authorList>
    </citation>
    <scope>NUCLEOTIDE SEQUENCE [LARGE SCALE GENOMIC DNA]</scope>
    <source>
        <strain evidence="9 10">ALL</strain>
    </source>
</reference>
<proteinExistence type="inferred from homology"/>
<evidence type="ECO:0000256" key="3">
    <source>
        <dbReference type="ARBA" id="ARBA00022676"/>
    </source>
</evidence>
<evidence type="ECO:0000256" key="8">
    <source>
        <dbReference type="RuleBase" id="RU366017"/>
    </source>
</evidence>
<dbReference type="Proteomes" id="UP000298663">
    <property type="component" value="Unassembled WGS sequence"/>
</dbReference>
<evidence type="ECO:0000256" key="5">
    <source>
        <dbReference type="ARBA" id="ARBA00022692"/>
    </source>
</evidence>
<keyword evidence="6" id="KW-1133">Transmembrane helix</keyword>
<dbReference type="EMBL" id="AZBU02000001">
    <property type="protein sequence ID" value="TMS37476.1"/>
    <property type="molecule type" value="Genomic_DNA"/>
</dbReference>
<keyword evidence="4 8" id="KW-0808">Transferase</keyword>
<comment type="subcellular location">
    <subcellularLocation>
        <location evidence="1">Membrane</location>
        <topology evidence="1">Single-pass membrane protein</topology>
    </subcellularLocation>
</comment>
<reference evidence="9 10" key="2">
    <citation type="journal article" date="2019" name="G3 (Bethesda)">
        <title>Hybrid Assembly of the Genome of the Entomopathogenic Nematode Steinernema carpocapsae Identifies the X-Chromosome.</title>
        <authorList>
            <person name="Serra L."/>
            <person name="Macchietto M."/>
            <person name="Macias-Munoz A."/>
            <person name="McGill C.J."/>
            <person name="Rodriguez I.M."/>
            <person name="Rodriguez B."/>
            <person name="Murad R."/>
            <person name="Mortazavi A."/>
        </authorList>
    </citation>
    <scope>NUCLEOTIDE SEQUENCE [LARGE SCALE GENOMIC DNA]</scope>
    <source>
        <strain evidence="9 10">ALL</strain>
    </source>
</reference>
<dbReference type="OrthoDB" id="5809216at2759"/>
<dbReference type="GO" id="GO:0016020">
    <property type="term" value="C:membrane"/>
    <property type="evidence" value="ECO:0007669"/>
    <property type="project" value="UniProtKB-SubCell"/>
</dbReference>
<keyword evidence="3 8" id="KW-0328">Glycosyltransferase</keyword>
<sequence length="404" mass="46497">MPTRIIDVGYNQYNTVAVLFNTRKNAPSLPILCKSRSRNGDVLHSEAKTEIVVHAPGQCQFTTFVARCATVMEPSEVALGIYPEALQKIPFSKANHQPRKLVVCMSRMYYFENWQLLFTSLQVYRHFGADLMVTYIESILANLNTILRAYEQEGFVMAKPGLRMFRAPGMPYDPNAESEWGNQLSVYNSCLFEFKESAEFMIFADWDDVFIPNNHPSYFEELRFAFHNHPTAAALVFPRINARVLVSDDPRAFNISYTYNTLHPLRSLGAGKYAAIPSLIKGSWVHWAASLADDRTQVFLRNTTSQFWHLRVWEKYVKVFERLPQQPVYYPALVECYDRIESKLSKLSYSKCPSSLDCTVPKLNVDCVNLHTSFKSEEWVAGVHWHQRTMNRLKVSPQGCQIEM</sequence>
<accession>A0A4U8UVS9</accession>
<name>A0A4U8UVS9_STECR</name>
<comment type="similarity">
    <text evidence="2 8">Belongs to the glycosyltransferase 92 family.</text>
</comment>
<organism evidence="9 10">
    <name type="scientific">Steinernema carpocapsae</name>
    <name type="common">Entomopathogenic nematode</name>
    <dbReference type="NCBI Taxonomy" id="34508"/>
    <lineage>
        <taxon>Eukaryota</taxon>
        <taxon>Metazoa</taxon>
        <taxon>Ecdysozoa</taxon>
        <taxon>Nematoda</taxon>
        <taxon>Chromadorea</taxon>
        <taxon>Rhabditida</taxon>
        <taxon>Tylenchina</taxon>
        <taxon>Panagrolaimomorpha</taxon>
        <taxon>Strongyloidoidea</taxon>
        <taxon>Steinernematidae</taxon>
        <taxon>Steinernema</taxon>
    </lineage>
</organism>
<evidence type="ECO:0000313" key="10">
    <source>
        <dbReference type="Proteomes" id="UP000298663"/>
    </source>
</evidence>
<dbReference type="GO" id="GO:0016757">
    <property type="term" value="F:glycosyltransferase activity"/>
    <property type="evidence" value="ECO:0007669"/>
    <property type="project" value="UniProtKB-UniRule"/>
</dbReference>
<protein>
    <recommendedName>
        <fullName evidence="8">Glycosyltransferase family 92 protein</fullName>
        <ecNumber evidence="8">2.4.1.-</ecNumber>
    </recommendedName>
</protein>
<keyword evidence="7" id="KW-0472">Membrane</keyword>
<evidence type="ECO:0000256" key="6">
    <source>
        <dbReference type="ARBA" id="ARBA00022989"/>
    </source>
</evidence>
<dbReference type="InterPro" id="IPR052012">
    <property type="entry name" value="GTase_92"/>
</dbReference>